<dbReference type="Pfam" id="PF02867">
    <property type="entry name" value="Ribonuc_red_lgC"/>
    <property type="match status" value="1"/>
</dbReference>
<accession>A0A9X0YT85</accession>
<evidence type="ECO:0000256" key="7">
    <source>
        <dbReference type="ARBA" id="ARBA00023116"/>
    </source>
</evidence>
<evidence type="ECO:0000256" key="8">
    <source>
        <dbReference type="ARBA" id="ARBA00023157"/>
    </source>
</evidence>
<proteinExistence type="inferred from homology"/>
<comment type="catalytic activity">
    <reaction evidence="10 11">
        <text>a 2'-deoxyribonucleoside 5'-diphosphate + [thioredoxin]-disulfide + H2O = a ribonucleoside 5'-diphosphate + [thioredoxin]-dithiol</text>
        <dbReference type="Rhea" id="RHEA:23252"/>
        <dbReference type="Rhea" id="RHEA-COMP:10698"/>
        <dbReference type="Rhea" id="RHEA-COMP:10700"/>
        <dbReference type="ChEBI" id="CHEBI:15377"/>
        <dbReference type="ChEBI" id="CHEBI:29950"/>
        <dbReference type="ChEBI" id="CHEBI:50058"/>
        <dbReference type="ChEBI" id="CHEBI:57930"/>
        <dbReference type="ChEBI" id="CHEBI:73316"/>
        <dbReference type="EC" id="1.17.4.1"/>
    </reaction>
</comment>
<feature type="domain" description="Ribonucleotide reductase large subunit N-terminal" evidence="12">
    <location>
        <begin position="128"/>
        <end position="181"/>
    </location>
</feature>
<dbReference type="InterPro" id="IPR013509">
    <property type="entry name" value="RNR_lsu_N"/>
</dbReference>
<evidence type="ECO:0000259" key="12">
    <source>
        <dbReference type="Pfam" id="PF00317"/>
    </source>
</evidence>
<dbReference type="InterPro" id="IPR013344">
    <property type="entry name" value="RNR_NrdJ/NrdZ"/>
</dbReference>
<dbReference type="NCBIfam" id="TIGR02504">
    <property type="entry name" value="NrdJ_Z"/>
    <property type="match status" value="1"/>
</dbReference>
<evidence type="ECO:0000256" key="1">
    <source>
        <dbReference type="ARBA" id="ARBA00001922"/>
    </source>
</evidence>
<evidence type="ECO:0000256" key="11">
    <source>
        <dbReference type="RuleBase" id="RU364064"/>
    </source>
</evidence>
<evidence type="ECO:0000313" key="14">
    <source>
        <dbReference type="EMBL" id="MBP2078214.1"/>
    </source>
</evidence>
<reference evidence="14" key="1">
    <citation type="submission" date="2021-03" db="EMBL/GenBank/DDBJ databases">
        <title>Genomic Encyclopedia of Type Strains, Phase IV (KMG-IV): sequencing the most valuable type-strain genomes for metagenomic binning, comparative biology and taxonomic classification.</title>
        <authorList>
            <person name="Goeker M."/>
        </authorList>
    </citation>
    <scope>NUCLEOTIDE SEQUENCE</scope>
    <source>
        <strain evidence="14">DSM 107338</strain>
    </source>
</reference>
<name>A0A9X0YT85_9BACI</name>
<dbReference type="Pfam" id="PF00317">
    <property type="entry name" value="Ribonuc_red_lgN"/>
    <property type="match status" value="1"/>
</dbReference>
<evidence type="ECO:0000256" key="5">
    <source>
        <dbReference type="ARBA" id="ARBA00022741"/>
    </source>
</evidence>
<dbReference type="InterPro" id="IPR050862">
    <property type="entry name" value="RdRp_reductase_class-2"/>
</dbReference>
<dbReference type="PANTHER" id="PTHR43371:SF1">
    <property type="entry name" value="RIBONUCLEOSIDE-DIPHOSPHATE REDUCTASE"/>
    <property type="match status" value="1"/>
</dbReference>
<dbReference type="RefSeq" id="WP_149473991.1">
    <property type="nucleotide sequence ID" value="NZ_JAGGMB010000007.1"/>
</dbReference>
<evidence type="ECO:0000313" key="15">
    <source>
        <dbReference type="Proteomes" id="UP001138793"/>
    </source>
</evidence>
<comment type="function">
    <text evidence="11">Catalyzes the reduction of ribonucleotides to deoxyribonucleotides. May function to provide a pool of deoxyribonucleotide precursors for DNA repair during oxygen limitation and/or for immediate growth after restoration of oxygen.</text>
</comment>
<dbReference type="EMBL" id="JAGGMB010000007">
    <property type="protein sequence ID" value="MBP2078214.1"/>
    <property type="molecule type" value="Genomic_DNA"/>
</dbReference>
<keyword evidence="15" id="KW-1185">Reference proteome</keyword>
<comment type="cofactor">
    <cofactor evidence="1 11">
        <name>adenosylcob(III)alamin</name>
        <dbReference type="ChEBI" id="CHEBI:18408"/>
    </cofactor>
</comment>
<evidence type="ECO:0000256" key="2">
    <source>
        <dbReference type="ARBA" id="ARBA00007405"/>
    </source>
</evidence>
<dbReference type="CDD" id="cd02888">
    <property type="entry name" value="RNR_II_dimer"/>
    <property type="match status" value="1"/>
</dbReference>
<dbReference type="GO" id="GO:0071897">
    <property type="term" value="P:DNA biosynthetic process"/>
    <property type="evidence" value="ECO:0007669"/>
    <property type="project" value="UniProtKB-KW"/>
</dbReference>
<dbReference type="SUPFAM" id="SSF51998">
    <property type="entry name" value="PFL-like glycyl radical enzymes"/>
    <property type="match status" value="1"/>
</dbReference>
<keyword evidence="9 11" id="KW-0170">Cobalt</keyword>
<evidence type="ECO:0000256" key="9">
    <source>
        <dbReference type="ARBA" id="ARBA00023285"/>
    </source>
</evidence>
<evidence type="ECO:0000256" key="6">
    <source>
        <dbReference type="ARBA" id="ARBA00023002"/>
    </source>
</evidence>
<feature type="domain" description="Ribonucleotide reductase large subunit C-terminal" evidence="13">
    <location>
        <begin position="188"/>
        <end position="767"/>
    </location>
</feature>
<keyword evidence="8" id="KW-1015">Disulfide bond</keyword>
<evidence type="ECO:0000256" key="3">
    <source>
        <dbReference type="ARBA" id="ARBA00022628"/>
    </source>
</evidence>
<evidence type="ECO:0000259" key="13">
    <source>
        <dbReference type="Pfam" id="PF02867"/>
    </source>
</evidence>
<keyword evidence="4 11" id="KW-0237">DNA synthesis</keyword>
<dbReference type="NCBIfam" id="NF005991">
    <property type="entry name" value="PRK08115.1"/>
    <property type="match status" value="1"/>
</dbReference>
<keyword evidence="7" id="KW-0215">Deoxyribonucleotide synthesis</keyword>
<protein>
    <recommendedName>
        <fullName evidence="11">Vitamin B12-dependent ribonucleotide reductase</fullName>
        <ecNumber evidence="11">1.17.4.1</ecNumber>
    </recommendedName>
</protein>
<comment type="similarity">
    <text evidence="2 11">Belongs to the ribonucleoside diphosphate reductase class-2 family.</text>
</comment>
<dbReference type="InterPro" id="IPR000788">
    <property type="entry name" value="RNR_lg_C"/>
</dbReference>
<dbReference type="Proteomes" id="UP001138793">
    <property type="component" value="Unassembled WGS sequence"/>
</dbReference>
<dbReference type="GO" id="GO:0004748">
    <property type="term" value="F:ribonucleoside-diphosphate reductase activity, thioredoxin disulfide as acceptor"/>
    <property type="evidence" value="ECO:0007669"/>
    <property type="project" value="UniProtKB-EC"/>
</dbReference>
<evidence type="ECO:0000256" key="10">
    <source>
        <dbReference type="ARBA" id="ARBA00047754"/>
    </source>
</evidence>
<dbReference type="GO" id="GO:0009263">
    <property type="term" value="P:deoxyribonucleotide biosynthetic process"/>
    <property type="evidence" value="ECO:0007669"/>
    <property type="project" value="UniProtKB-KW"/>
</dbReference>
<dbReference type="Gene3D" id="3.20.70.20">
    <property type="match status" value="1"/>
</dbReference>
<dbReference type="PANTHER" id="PTHR43371">
    <property type="entry name" value="VITAMIN B12-DEPENDENT RIBONUCLEOTIDE REDUCTASE"/>
    <property type="match status" value="1"/>
</dbReference>
<gene>
    <name evidence="14" type="ORF">J2Z64_002471</name>
</gene>
<keyword evidence="3 11" id="KW-0846">Cobalamin</keyword>
<dbReference type="EC" id="1.17.4.1" evidence="11"/>
<comment type="caution">
    <text evidence="14">The sequence shown here is derived from an EMBL/GenBank/DDBJ whole genome shotgun (WGS) entry which is preliminary data.</text>
</comment>
<keyword evidence="5 11" id="KW-0547">Nucleotide-binding</keyword>
<dbReference type="GO" id="GO:0005524">
    <property type="term" value="F:ATP binding"/>
    <property type="evidence" value="ECO:0007669"/>
    <property type="project" value="InterPro"/>
</dbReference>
<evidence type="ECO:0000256" key="4">
    <source>
        <dbReference type="ARBA" id="ARBA00022634"/>
    </source>
</evidence>
<dbReference type="AlphaFoldDB" id="A0A9X0YT85"/>
<dbReference type="OrthoDB" id="9762933at2"/>
<sequence length="853" mass="95349">MSIMTKETNRIDVEALNKDIELFPPVHPITPDMKLTHKGVSRLVMLDRYAFKDTEKKTLKTGDFVVLTVKADPKFPARGLGFVKAINWQENKASVQVDTEFISVLDDEQEAATGIIERSLDVIEKPLEVYYEQIAKRNAAGLANVEKTEEKEQYWFETFNQELAELNFIPAGRVLYGAGADTDVTYFNCYVMPYVKDSREGISDHRKQVMEIMSRGGGVGTNGSTLRPRNALARGVNGKSSGSVSWLDDIAKLTHLVEQGGSRRGAQMIMLVDSHPDIIEFIISKMQNPRILRYLIENTDDEQIKRLAEEKLKFAPLTETEFDLYQSVVNYKTMPGLGGFTEAAIREADDKLSAGGTYSVHNPEFLTGANISVCITKEFMEAVENDDMYELRFPDVENYTKEEMAFYNEKWHEVGDVRKWEAMGYGVRTYRRIKAKELWNLINVCATYSAEPGIFFVDNANDMTNAKAYGHQVVATNPCGEQPLAPYSVCNLAAVNLAEMVNKETKTVDYEKLKQTVKTGVRMQDNVIDATPYFLEENKKQALGERRVGLGVMGMHDLLIYCETAYGSVEGNELVDKVFETIATTAYETSIEIAKEKGSFPFLIGETEEETLDLRKAFISTGYMKKMPESIREAILTYGIRNSHLLTVAPTGSTGTMVGVSTGLEPYFSFSYFRSGRLGKFIEVKADIVQEYLDSNPNSDPDNLPHWFVTAMDLSPEAHADTQCVIQRWVDSSISKTVNAPKGYTVDQVENVYQRLYNGRAKGGTVYVDGSRDSQVLTLKAEENTVGEQTELFTDTEKPKVVLMDTIQELERTNVTIGSEIGDTCPVCRKGSVEEIGGCNTCTSCGAQLKCGL</sequence>
<keyword evidence="6 11" id="KW-0560">Oxidoreductase</keyword>
<dbReference type="GO" id="GO:0031419">
    <property type="term" value="F:cobalamin binding"/>
    <property type="evidence" value="ECO:0007669"/>
    <property type="project" value="UniProtKB-KW"/>
</dbReference>
<dbReference type="PRINTS" id="PR01183">
    <property type="entry name" value="RIBORDTASEM1"/>
</dbReference>
<organism evidence="14 15">
    <name type="scientific">Oceanobacillus polygoni</name>
    <dbReference type="NCBI Taxonomy" id="1235259"/>
    <lineage>
        <taxon>Bacteria</taxon>
        <taxon>Bacillati</taxon>
        <taxon>Bacillota</taxon>
        <taxon>Bacilli</taxon>
        <taxon>Bacillales</taxon>
        <taxon>Bacillaceae</taxon>
        <taxon>Oceanobacillus</taxon>
    </lineage>
</organism>